<dbReference type="Proteomes" id="UP000285530">
    <property type="component" value="Unassembled WGS sequence"/>
</dbReference>
<evidence type="ECO:0000256" key="1">
    <source>
        <dbReference type="SAM" id="Coils"/>
    </source>
</evidence>
<organism evidence="2 3">
    <name type="scientific">Paracoccus aestuarii</name>
    <dbReference type="NCBI Taxonomy" id="453842"/>
    <lineage>
        <taxon>Bacteria</taxon>
        <taxon>Pseudomonadati</taxon>
        <taxon>Pseudomonadota</taxon>
        <taxon>Alphaproteobacteria</taxon>
        <taxon>Rhodobacterales</taxon>
        <taxon>Paracoccaceae</taxon>
        <taxon>Paracoccus</taxon>
    </lineage>
</organism>
<accession>A0A418ZQN5</accession>
<protein>
    <submittedName>
        <fullName evidence="2">Uncharacterized protein</fullName>
    </submittedName>
</protein>
<name>A0A418ZQN5_9RHOB</name>
<keyword evidence="3" id="KW-1185">Reference proteome</keyword>
<proteinExistence type="predicted"/>
<sequence>MSKRYSFTTEALSPFRRLLEQLQTALGLHSDRIKNLESRNEELEAQIRQMLPRLERVEQENRDLRKISGILGGLLSSSDD</sequence>
<dbReference type="EMBL" id="QZEV01000153">
    <property type="protein sequence ID" value="RJK96642.1"/>
    <property type="molecule type" value="Genomic_DNA"/>
</dbReference>
<comment type="caution">
    <text evidence="2">The sequence shown here is derived from an EMBL/GenBank/DDBJ whole genome shotgun (WGS) entry which is preliminary data.</text>
</comment>
<feature type="coiled-coil region" evidence="1">
    <location>
        <begin position="19"/>
        <end position="60"/>
    </location>
</feature>
<evidence type="ECO:0000313" key="3">
    <source>
        <dbReference type="Proteomes" id="UP000285530"/>
    </source>
</evidence>
<reference evidence="2 3" key="1">
    <citation type="submission" date="2018-09" db="EMBL/GenBank/DDBJ databases">
        <title>Paracoccus onubensis nov. sp. a moderate halophilic bacterium isolated from Gruta de las Maravillas (Aracena, Spain).</title>
        <authorList>
            <person name="Jurado V."/>
            <person name="Gutierrez-Patricio S."/>
            <person name="Gonzalez-Pimentel J.L."/>
            <person name="Laiz L."/>
            <person name="Saiz-Jimenez C."/>
        </authorList>
    </citation>
    <scope>NUCLEOTIDE SEQUENCE [LARGE SCALE GENOMIC DNA]</scope>
    <source>
        <strain evidence="2 3">DSM 19484</strain>
    </source>
</reference>
<keyword evidence="1" id="KW-0175">Coiled coil</keyword>
<dbReference type="OrthoDB" id="7777132at2"/>
<evidence type="ECO:0000313" key="2">
    <source>
        <dbReference type="EMBL" id="RJK96642.1"/>
    </source>
</evidence>
<dbReference type="AlphaFoldDB" id="A0A418ZQN5"/>
<gene>
    <name evidence="2" type="ORF">D3P06_17400</name>
</gene>
<dbReference type="RefSeq" id="WP_119887739.1">
    <property type="nucleotide sequence ID" value="NZ_CP067169.1"/>
</dbReference>